<evidence type="ECO:0000256" key="3">
    <source>
        <dbReference type="ARBA" id="ARBA00016310"/>
    </source>
</evidence>
<dbReference type="InterPro" id="IPR001375">
    <property type="entry name" value="Peptidase_S9_cat"/>
</dbReference>
<dbReference type="VEuPathDB" id="VectorBase:GBRI023747"/>
<dbReference type="Pfam" id="PF00326">
    <property type="entry name" value="Peptidase_S9"/>
    <property type="match status" value="2"/>
</dbReference>
<dbReference type="EC" id="3.4.21.-" evidence="7"/>
<feature type="domain" description="Peptidase S9 prolyl oligopeptidase catalytic" evidence="8">
    <location>
        <begin position="601"/>
        <end position="724"/>
    </location>
</feature>
<dbReference type="SUPFAM" id="SSF50993">
    <property type="entry name" value="Peptidase/esterase 'gauge' domain"/>
    <property type="match status" value="1"/>
</dbReference>
<dbReference type="FunFam" id="2.130.10.120:FF:000001">
    <property type="entry name" value="Prolyl endopeptidase"/>
    <property type="match status" value="1"/>
</dbReference>
<dbReference type="PANTHER" id="PTHR42881:SF2">
    <property type="entry name" value="PROLYL ENDOPEPTIDASE"/>
    <property type="match status" value="1"/>
</dbReference>
<dbReference type="AlphaFoldDB" id="A0A1A9WLB1"/>
<dbReference type="Pfam" id="PF02897">
    <property type="entry name" value="Peptidase_S9_N"/>
    <property type="match status" value="1"/>
</dbReference>
<evidence type="ECO:0000256" key="1">
    <source>
        <dbReference type="ARBA" id="ARBA00001070"/>
    </source>
</evidence>
<dbReference type="InterPro" id="IPR029058">
    <property type="entry name" value="AB_hydrolase_fold"/>
</dbReference>
<dbReference type="InterPro" id="IPR051167">
    <property type="entry name" value="Prolyl_oligopep/macrocyclase"/>
</dbReference>
<dbReference type="Gene3D" id="3.40.50.1820">
    <property type="entry name" value="alpha/beta hydrolase"/>
    <property type="match status" value="2"/>
</dbReference>
<dbReference type="SUPFAM" id="SSF53474">
    <property type="entry name" value="alpha/beta-Hydrolases"/>
    <property type="match status" value="1"/>
</dbReference>
<reference evidence="10" key="2">
    <citation type="submission" date="2020-05" db="UniProtKB">
        <authorList>
            <consortium name="EnsemblMetazoa"/>
        </authorList>
    </citation>
    <scope>IDENTIFICATION</scope>
    <source>
        <strain evidence="10">IAEA</strain>
    </source>
</reference>
<feature type="domain" description="Peptidase S9 prolyl oligopeptidase catalytic" evidence="8">
    <location>
        <begin position="529"/>
        <end position="600"/>
    </location>
</feature>
<keyword evidence="6 7" id="KW-0720">Serine protease</keyword>
<dbReference type="EnsemblMetazoa" id="GBRI023747-RA">
    <property type="protein sequence ID" value="GBRI023747-PA"/>
    <property type="gene ID" value="GBRI023747"/>
</dbReference>
<dbReference type="InterPro" id="IPR002470">
    <property type="entry name" value="Peptidase_S9A"/>
</dbReference>
<name>A0A1A9WLB1_9MUSC</name>
<keyword evidence="5 7" id="KW-0378">Hydrolase</keyword>
<dbReference type="GO" id="GO:0005829">
    <property type="term" value="C:cytosol"/>
    <property type="evidence" value="ECO:0007669"/>
    <property type="project" value="TreeGrafter"/>
</dbReference>
<dbReference type="GO" id="GO:0004252">
    <property type="term" value="F:serine-type endopeptidase activity"/>
    <property type="evidence" value="ECO:0007669"/>
    <property type="project" value="UniProtKB-UniRule"/>
</dbReference>
<keyword evidence="11" id="KW-1185">Reference proteome</keyword>
<evidence type="ECO:0000259" key="8">
    <source>
        <dbReference type="Pfam" id="PF00326"/>
    </source>
</evidence>
<dbReference type="InterPro" id="IPR023302">
    <property type="entry name" value="Pept_S9A_N"/>
</dbReference>
<dbReference type="PRINTS" id="PR00862">
    <property type="entry name" value="PROLIGOPTASE"/>
</dbReference>
<keyword evidence="4 7" id="KW-0645">Protease</keyword>
<dbReference type="GO" id="GO:0070012">
    <property type="term" value="F:oligopeptidase activity"/>
    <property type="evidence" value="ECO:0007669"/>
    <property type="project" value="TreeGrafter"/>
</dbReference>
<evidence type="ECO:0000256" key="7">
    <source>
        <dbReference type="RuleBase" id="RU368024"/>
    </source>
</evidence>
<protein>
    <recommendedName>
        <fullName evidence="3 7">Prolyl endopeptidase</fullName>
        <ecNumber evidence="7">3.4.21.-</ecNumber>
    </recommendedName>
</protein>
<dbReference type="PANTHER" id="PTHR42881">
    <property type="entry name" value="PROLYL ENDOPEPTIDASE"/>
    <property type="match status" value="1"/>
</dbReference>
<proteinExistence type="inferred from homology"/>
<evidence type="ECO:0000313" key="10">
    <source>
        <dbReference type="EnsemblMetazoa" id="GBRI023747-PA"/>
    </source>
</evidence>
<evidence type="ECO:0000256" key="2">
    <source>
        <dbReference type="ARBA" id="ARBA00005228"/>
    </source>
</evidence>
<sequence>MMNCLSLTQKRVIVNCILPRIQVKILRFFAGNVKVNSDKKLKVMTPKKFTGFTYPKPREDMVSDIFHGVEVKDIYRWLEDPDSEETQQFVKEENKISQPFLDCDERKSIYDKLLKLWNYEKYGCPMKHGNYYYFNKNSGLQNQSVLYQQKTLTDEAAIFLDPNALSEDGTIALSQISFSEDGKYMAYGLSESGSDWVKIQVRDVEKGKDLDEVLEKVKFSDISWTKDNKGFFYGCYLDQEGKTDGSETKQNENQKLYYHYIGKPQTEDILIAEFPDEPTWRIQSVVSDCGKYLIIPIVKDCRDNILYYSELDTTSTMPSKLKMNKIIDKFEADYDYITNIGSKMYLRTNKNAPNYRVIVIDFENPSECNWITLIPEHEKDVLDWVKCVDNDKLVLCYIQDVKSALQVNALNDGKLIGKFNLDIGTIVSLSGKKEYSEVFFNFSSFLNPGTIYRYDFKTADFQPKIHREIKLNLQDFTPTTYDVKQIFYNSKDGTKIPMFIVQKKVDVMKPRPCLLYGYGGFNISIQPTFSLTGLIFMETFNGIIAYPNLRGGGEYGEKWHNSGRLLNKQNVFDDFHAAAEYLIDNNYTSKDRLVIQGGSNDMLRFHKFTIGHAWCSDYGNPNEEEHFKNLMKYSPLHNVRTPQSSKEEYPSTLILTADHDDRVSPLHSLKFAAALQTAIRDSPYQNNPILLRVYSKAGHGAGKPTSKKIEEAADVLTFILKTLNVDHFNI</sequence>
<dbReference type="STRING" id="37001.A0A1A9WLB1"/>
<comment type="catalytic activity">
    <reaction evidence="1">
        <text>Hydrolysis of Pro-|-Xaa &gt;&gt; Ala-|-Xaa in oligopeptides.</text>
        <dbReference type="EC" id="3.4.21.26"/>
    </reaction>
</comment>
<evidence type="ECO:0000256" key="4">
    <source>
        <dbReference type="ARBA" id="ARBA00022670"/>
    </source>
</evidence>
<feature type="domain" description="Peptidase S9A N-terminal" evidence="9">
    <location>
        <begin position="56"/>
        <end position="462"/>
    </location>
</feature>
<evidence type="ECO:0000256" key="6">
    <source>
        <dbReference type="ARBA" id="ARBA00022825"/>
    </source>
</evidence>
<organism evidence="10 11">
    <name type="scientific">Glossina brevipalpis</name>
    <dbReference type="NCBI Taxonomy" id="37001"/>
    <lineage>
        <taxon>Eukaryota</taxon>
        <taxon>Metazoa</taxon>
        <taxon>Ecdysozoa</taxon>
        <taxon>Arthropoda</taxon>
        <taxon>Hexapoda</taxon>
        <taxon>Insecta</taxon>
        <taxon>Pterygota</taxon>
        <taxon>Neoptera</taxon>
        <taxon>Endopterygota</taxon>
        <taxon>Diptera</taxon>
        <taxon>Brachycera</taxon>
        <taxon>Muscomorpha</taxon>
        <taxon>Hippoboscoidea</taxon>
        <taxon>Glossinidae</taxon>
        <taxon>Glossina</taxon>
    </lineage>
</organism>
<evidence type="ECO:0000313" key="11">
    <source>
        <dbReference type="Proteomes" id="UP000091820"/>
    </source>
</evidence>
<evidence type="ECO:0000256" key="5">
    <source>
        <dbReference type="ARBA" id="ARBA00022801"/>
    </source>
</evidence>
<evidence type="ECO:0000259" key="9">
    <source>
        <dbReference type="Pfam" id="PF02897"/>
    </source>
</evidence>
<dbReference type="Proteomes" id="UP000091820">
    <property type="component" value="Unassembled WGS sequence"/>
</dbReference>
<comment type="similarity">
    <text evidence="2 7">Belongs to the peptidase S9A family.</text>
</comment>
<dbReference type="Gene3D" id="2.130.10.120">
    <property type="entry name" value="Prolyl oligopeptidase, N-terminal domain"/>
    <property type="match status" value="1"/>
</dbReference>
<dbReference type="GO" id="GO:0006508">
    <property type="term" value="P:proteolysis"/>
    <property type="evidence" value="ECO:0007669"/>
    <property type="project" value="UniProtKB-KW"/>
</dbReference>
<reference evidence="11" key="1">
    <citation type="submission" date="2014-03" db="EMBL/GenBank/DDBJ databases">
        <authorList>
            <person name="Aksoy S."/>
            <person name="Warren W."/>
            <person name="Wilson R.K."/>
        </authorList>
    </citation>
    <scope>NUCLEOTIDE SEQUENCE [LARGE SCALE GENOMIC DNA]</scope>
    <source>
        <strain evidence="11">IAEA</strain>
    </source>
</reference>
<accession>A0A1A9WLB1</accession>